<dbReference type="Proteomes" id="UP000494115">
    <property type="component" value="Unassembled WGS sequence"/>
</dbReference>
<dbReference type="NCBIfam" id="NF005408">
    <property type="entry name" value="PRK06964.1"/>
    <property type="match status" value="1"/>
</dbReference>
<dbReference type="NCBIfam" id="TIGR00678">
    <property type="entry name" value="holB"/>
    <property type="match status" value="1"/>
</dbReference>
<reference evidence="2 3" key="1">
    <citation type="submission" date="2020-04" db="EMBL/GenBank/DDBJ databases">
        <authorList>
            <person name="De Canck E."/>
        </authorList>
    </citation>
    <scope>NUCLEOTIDE SEQUENCE [LARGE SCALE GENOMIC DNA]</scope>
    <source>
        <strain evidence="2 3">LMG 28138</strain>
    </source>
</reference>
<dbReference type="SUPFAM" id="SSF52540">
    <property type="entry name" value="P-loop containing nucleoside triphosphate hydrolases"/>
    <property type="match status" value="1"/>
</dbReference>
<keyword evidence="2" id="KW-0808">Transferase</keyword>
<dbReference type="InterPro" id="IPR027417">
    <property type="entry name" value="P-loop_NTPase"/>
</dbReference>
<protein>
    <submittedName>
        <fullName evidence="2">DNA polymerase III subunit delta</fullName>
        <ecNumber evidence="2">2.7.7.7</ecNumber>
    </submittedName>
</protein>
<dbReference type="Pfam" id="PF13177">
    <property type="entry name" value="DNA_pol3_delta2"/>
    <property type="match status" value="1"/>
</dbReference>
<evidence type="ECO:0000256" key="1">
    <source>
        <dbReference type="SAM" id="MobiDB-lite"/>
    </source>
</evidence>
<dbReference type="InterPro" id="IPR004622">
    <property type="entry name" value="DNA_pol_HolB"/>
</dbReference>
<sequence>MIYPWQHDDWNRLQGLRATWPHALLFHGLAGTGKVDFARHLAQGLLCETPQPDGQPCGHCVACTWFAQGNHPDFRMVCPENVAAENPGGAQAGGGAGDNVADADDGKESGKKTKTLSKEIKIEQVRALLDFCALGSHRGGARVVLLYPAEALNTAASNALLKTLEEPTAGVCFLLVTQRIDRLLPTVISRCRQWPLATPDPVAARAWIVEQGIEGGAKQAAQTLAEAGGAPLAALAIARDAEHATLRRFTLGQLAAGAGCDAFACGETLQKVSVPLVLGWVQRWLYDIGAQQGAGRPRYFPDAGKALERCANAVEPAALAAFWRTVVSQRAVENHPLNTRLVFESLFAEYRKLYEVD</sequence>
<dbReference type="GO" id="GO:0008408">
    <property type="term" value="F:3'-5' exonuclease activity"/>
    <property type="evidence" value="ECO:0007669"/>
    <property type="project" value="InterPro"/>
</dbReference>
<organism evidence="2 3">
    <name type="scientific">Pararobbsia alpina</name>
    <dbReference type="NCBI Taxonomy" id="621374"/>
    <lineage>
        <taxon>Bacteria</taxon>
        <taxon>Pseudomonadati</taxon>
        <taxon>Pseudomonadota</taxon>
        <taxon>Betaproteobacteria</taxon>
        <taxon>Burkholderiales</taxon>
        <taxon>Burkholderiaceae</taxon>
        <taxon>Pararobbsia</taxon>
    </lineage>
</organism>
<dbReference type="GO" id="GO:0006261">
    <property type="term" value="P:DNA-templated DNA replication"/>
    <property type="evidence" value="ECO:0007669"/>
    <property type="project" value="TreeGrafter"/>
</dbReference>
<gene>
    <name evidence="2" type="primary">holB</name>
    <name evidence="2" type="ORF">LMG28138_04646</name>
</gene>
<accession>A0A6S7D9H1</accession>
<dbReference type="RefSeq" id="WP_175107285.1">
    <property type="nucleotide sequence ID" value="NZ_CADIKM010000033.1"/>
</dbReference>
<dbReference type="AlphaFoldDB" id="A0A6S7D9H1"/>
<dbReference type="PANTHER" id="PTHR11669">
    <property type="entry name" value="REPLICATION FACTOR C / DNA POLYMERASE III GAMMA-TAU SUBUNIT"/>
    <property type="match status" value="1"/>
</dbReference>
<dbReference type="PANTHER" id="PTHR11669:SF8">
    <property type="entry name" value="DNA POLYMERASE III SUBUNIT DELTA"/>
    <property type="match status" value="1"/>
</dbReference>
<dbReference type="EMBL" id="CADIKM010000033">
    <property type="protein sequence ID" value="CAB3799424.1"/>
    <property type="molecule type" value="Genomic_DNA"/>
</dbReference>
<keyword evidence="2" id="KW-0548">Nucleotidyltransferase</keyword>
<evidence type="ECO:0000313" key="3">
    <source>
        <dbReference type="Proteomes" id="UP000494115"/>
    </source>
</evidence>
<dbReference type="EC" id="2.7.7.7" evidence="2"/>
<dbReference type="GO" id="GO:0003887">
    <property type="term" value="F:DNA-directed DNA polymerase activity"/>
    <property type="evidence" value="ECO:0007669"/>
    <property type="project" value="UniProtKB-EC"/>
</dbReference>
<keyword evidence="3" id="KW-1185">Reference proteome</keyword>
<name>A0A6S7D9H1_9BURK</name>
<proteinExistence type="predicted"/>
<feature type="region of interest" description="Disordered" evidence="1">
    <location>
        <begin position="88"/>
        <end position="112"/>
    </location>
</feature>
<evidence type="ECO:0000313" key="2">
    <source>
        <dbReference type="EMBL" id="CAB3799424.1"/>
    </source>
</evidence>
<dbReference type="GO" id="GO:0009360">
    <property type="term" value="C:DNA polymerase III complex"/>
    <property type="evidence" value="ECO:0007669"/>
    <property type="project" value="TreeGrafter"/>
</dbReference>
<dbReference type="InterPro" id="IPR050238">
    <property type="entry name" value="DNA_Rep/Repair_Clamp_Loader"/>
</dbReference>
<dbReference type="Gene3D" id="3.40.50.300">
    <property type="entry name" value="P-loop containing nucleotide triphosphate hydrolases"/>
    <property type="match status" value="1"/>
</dbReference>